<organism evidence="1 2">
    <name type="scientific">Periplaneta americana</name>
    <name type="common">American cockroach</name>
    <name type="synonym">Blatta americana</name>
    <dbReference type="NCBI Taxonomy" id="6978"/>
    <lineage>
        <taxon>Eukaryota</taxon>
        <taxon>Metazoa</taxon>
        <taxon>Ecdysozoa</taxon>
        <taxon>Arthropoda</taxon>
        <taxon>Hexapoda</taxon>
        <taxon>Insecta</taxon>
        <taxon>Pterygota</taxon>
        <taxon>Neoptera</taxon>
        <taxon>Polyneoptera</taxon>
        <taxon>Dictyoptera</taxon>
        <taxon>Blattodea</taxon>
        <taxon>Blattoidea</taxon>
        <taxon>Blattidae</taxon>
        <taxon>Blattinae</taxon>
        <taxon>Periplaneta</taxon>
    </lineage>
</organism>
<gene>
    <name evidence="1" type="ORF">ANN_09995</name>
</gene>
<proteinExistence type="predicted"/>
<keyword evidence="2" id="KW-1185">Reference proteome</keyword>
<evidence type="ECO:0000313" key="1">
    <source>
        <dbReference type="EMBL" id="KAJ4447985.1"/>
    </source>
</evidence>
<reference evidence="1 2" key="1">
    <citation type="journal article" date="2022" name="Allergy">
        <title>Genome assembly and annotation of Periplaneta americana reveal a comprehensive cockroach allergen profile.</title>
        <authorList>
            <person name="Wang L."/>
            <person name="Xiong Q."/>
            <person name="Saelim N."/>
            <person name="Wang L."/>
            <person name="Nong W."/>
            <person name="Wan A.T."/>
            <person name="Shi M."/>
            <person name="Liu X."/>
            <person name="Cao Q."/>
            <person name="Hui J.H.L."/>
            <person name="Sookrung N."/>
            <person name="Leung T.F."/>
            <person name="Tungtrongchitr A."/>
            <person name="Tsui S.K.W."/>
        </authorList>
    </citation>
    <scope>NUCLEOTIDE SEQUENCE [LARGE SCALE GENOMIC DNA]</scope>
    <source>
        <strain evidence="1">PWHHKU_190912</strain>
    </source>
</reference>
<name>A0ABQ8TMY4_PERAM</name>
<comment type="caution">
    <text evidence="1">The sequence shown here is derived from an EMBL/GenBank/DDBJ whole genome shotgun (WGS) entry which is preliminary data.</text>
</comment>
<accession>A0ABQ8TMY4</accession>
<evidence type="ECO:0000313" key="2">
    <source>
        <dbReference type="Proteomes" id="UP001148838"/>
    </source>
</evidence>
<dbReference type="Proteomes" id="UP001148838">
    <property type="component" value="Unassembled WGS sequence"/>
</dbReference>
<protein>
    <submittedName>
        <fullName evidence="1">Uncharacterized protein</fullName>
    </submittedName>
</protein>
<sequence>MFHFANLRMYFVVHCNAGNETEEDGTLHVQVGSTLMQQLVTTLTRRIMYGILRIMNGRRYQLLEYLS</sequence>
<dbReference type="EMBL" id="JAJSOF020000005">
    <property type="protein sequence ID" value="KAJ4447985.1"/>
    <property type="molecule type" value="Genomic_DNA"/>
</dbReference>